<evidence type="ECO:0000256" key="5">
    <source>
        <dbReference type="ARBA" id="ARBA00022692"/>
    </source>
</evidence>
<comment type="caution">
    <text evidence="9">The sequence shown here is derived from an EMBL/GenBank/DDBJ whole genome shotgun (WGS) entry which is preliminary data.</text>
</comment>
<feature type="transmembrane region" description="Helical" evidence="8">
    <location>
        <begin position="142"/>
        <end position="160"/>
    </location>
</feature>
<evidence type="ECO:0000256" key="7">
    <source>
        <dbReference type="ARBA" id="ARBA00023136"/>
    </source>
</evidence>
<evidence type="ECO:0000313" key="10">
    <source>
        <dbReference type="Proteomes" id="UP000283587"/>
    </source>
</evidence>
<dbReference type="EMBL" id="QZEW01000019">
    <property type="protein sequence ID" value="RJL19088.1"/>
    <property type="molecule type" value="Genomic_DNA"/>
</dbReference>
<dbReference type="OrthoDB" id="9805563at2"/>
<keyword evidence="7 8" id="KW-0472">Membrane</keyword>
<feature type="transmembrane region" description="Helical" evidence="8">
    <location>
        <begin position="328"/>
        <end position="351"/>
    </location>
</feature>
<evidence type="ECO:0000256" key="8">
    <source>
        <dbReference type="SAM" id="Phobius"/>
    </source>
</evidence>
<dbReference type="Pfam" id="PF03547">
    <property type="entry name" value="Mem_trans"/>
    <property type="match status" value="1"/>
</dbReference>
<evidence type="ECO:0000256" key="1">
    <source>
        <dbReference type="ARBA" id="ARBA00004651"/>
    </source>
</evidence>
<proteinExistence type="inferred from homology"/>
<comment type="subcellular location">
    <subcellularLocation>
        <location evidence="1">Cell membrane</location>
        <topology evidence="1">Multi-pass membrane protein</topology>
    </subcellularLocation>
</comment>
<feature type="transmembrane region" description="Helical" evidence="8">
    <location>
        <begin position="267"/>
        <end position="290"/>
    </location>
</feature>
<sequence>MGDLAGLVLGDRHGFSFRCCAVYNPEGEAARSPRSRGDAVQPALSVLPVILLVVAGHLAPRWQIIAPASWAGIEQLGFRLLFPAILLTSIYRAELSPGALAPWLGTLMAAFALTGAAALLLRRPLGLSNPRLTSLFQGALRFNSLLILAVAAQGLGPAAMSDLAVALALLIPLFNIAAIVALTLCPPRDATTIPPGHPMRRITAEILRNPLVIGCALGLALNLSGLDLPAWILSPLDWLGQGALAVGLLSVGAGIQLRRLINRDPALWVGVAMRLVLCPALFLPLALLAGLPAGQIASGLLAAAAPGAPAGYILARQMGGDADFYADIFTWQTLLAAIGLPLWLSVAAVFAA</sequence>
<feature type="transmembrane region" description="Helical" evidence="8">
    <location>
        <begin position="99"/>
        <end position="121"/>
    </location>
</feature>
<organism evidence="9 10">
    <name type="scientific">Paracoccus siganidrum</name>
    <dbReference type="NCBI Taxonomy" id="1276757"/>
    <lineage>
        <taxon>Bacteria</taxon>
        <taxon>Pseudomonadati</taxon>
        <taxon>Pseudomonadota</taxon>
        <taxon>Alphaproteobacteria</taxon>
        <taxon>Rhodobacterales</taxon>
        <taxon>Paracoccaceae</taxon>
        <taxon>Paracoccus</taxon>
    </lineage>
</organism>
<accession>A0A419A9U8</accession>
<dbReference type="InterPro" id="IPR004776">
    <property type="entry name" value="Mem_transp_PIN-like"/>
</dbReference>
<comment type="similarity">
    <text evidence="2">Belongs to the auxin efflux carrier (TC 2.A.69) family.</text>
</comment>
<evidence type="ECO:0000256" key="2">
    <source>
        <dbReference type="ARBA" id="ARBA00010145"/>
    </source>
</evidence>
<dbReference type="GO" id="GO:0055085">
    <property type="term" value="P:transmembrane transport"/>
    <property type="evidence" value="ECO:0007669"/>
    <property type="project" value="InterPro"/>
</dbReference>
<feature type="transmembrane region" description="Helical" evidence="8">
    <location>
        <begin position="206"/>
        <end position="226"/>
    </location>
</feature>
<dbReference type="Proteomes" id="UP000283587">
    <property type="component" value="Unassembled WGS sequence"/>
</dbReference>
<dbReference type="PANTHER" id="PTHR36838">
    <property type="entry name" value="AUXIN EFFLUX CARRIER FAMILY PROTEIN"/>
    <property type="match status" value="1"/>
</dbReference>
<evidence type="ECO:0000256" key="6">
    <source>
        <dbReference type="ARBA" id="ARBA00022989"/>
    </source>
</evidence>
<keyword evidence="6 8" id="KW-1133">Transmembrane helix</keyword>
<reference evidence="10" key="1">
    <citation type="submission" date="2018-09" db="EMBL/GenBank/DDBJ databases">
        <title>Paracoccus onubensis nov. sp. a moderate halophilic bacterium isolated from Gruta de las Maravillas (Aracena, Spain).</title>
        <authorList>
            <person name="Jurado V."/>
            <person name="Gutierrez-Patricio S."/>
            <person name="Gonzalez-Pimentel J.L."/>
            <person name="Miller A.Z."/>
            <person name="Laiz L."/>
            <person name="Saiz-Jimenez C."/>
        </authorList>
    </citation>
    <scope>NUCLEOTIDE SEQUENCE [LARGE SCALE GENOMIC DNA]</scope>
    <source>
        <strain evidence="10">DSM 26381</strain>
    </source>
</reference>
<dbReference type="InterPro" id="IPR038770">
    <property type="entry name" value="Na+/solute_symporter_sf"/>
</dbReference>
<evidence type="ECO:0000256" key="3">
    <source>
        <dbReference type="ARBA" id="ARBA00022448"/>
    </source>
</evidence>
<name>A0A419A9U8_9RHOB</name>
<evidence type="ECO:0000313" key="9">
    <source>
        <dbReference type="EMBL" id="RJL19088.1"/>
    </source>
</evidence>
<evidence type="ECO:0008006" key="11">
    <source>
        <dbReference type="Google" id="ProtNLM"/>
    </source>
</evidence>
<keyword evidence="5 8" id="KW-0812">Transmembrane</keyword>
<dbReference type="GO" id="GO:0005886">
    <property type="term" value="C:plasma membrane"/>
    <property type="evidence" value="ECO:0007669"/>
    <property type="project" value="UniProtKB-SubCell"/>
</dbReference>
<evidence type="ECO:0000256" key="4">
    <source>
        <dbReference type="ARBA" id="ARBA00022475"/>
    </source>
</evidence>
<dbReference type="AlphaFoldDB" id="A0A419A9U8"/>
<gene>
    <name evidence="9" type="ORF">D3P05_05865</name>
</gene>
<feature type="transmembrane region" description="Helical" evidence="8">
    <location>
        <begin position="238"/>
        <end position="255"/>
    </location>
</feature>
<feature type="transmembrane region" description="Helical" evidence="8">
    <location>
        <begin position="166"/>
        <end position="185"/>
    </location>
</feature>
<dbReference type="Gene3D" id="1.20.1530.20">
    <property type="match status" value="1"/>
</dbReference>
<keyword evidence="10" id="KW-1185">Reference proteome</keyword>
<keyword evidence="3" id="KW-0813">Transport</keyword>
<protein>
    <recommendedName>
        <fullName evidence="11">AEC family transporter</fullName>
    </recommendedName>
</protein>
<feature type="transmembrane region" description="Helical" evidence="8">
    <location>
        <begin position="296"/>
        <end position="316"/>
    </location>
</feature>
<keyword evidence="4" id="KW-1003">Cell membrane</keyword>
<dbReference type="PANTHER" id="PTHR36838:SF4">
    <property type="entry name" value="AUXIN EFFLUX CARRIER FAMILY PROTEIN"/>
    <property type="match status" value="1"/>
</dbReference>